<gene>
    <name evidence="1" type="ORF">CTI12_AA148300</name>
</gene>
<organism evidence="1 2">
    <name type="scientific">Artemisia annua</name>
    <name type="common">Sweet wormwood</name>
    <dbReference type="NCBI Taxonomy" id="35608"/>
    <lineage>
        <taxon>Eukaryota</taxon>
        <taxon>Viridiplantae</taxon>
        <taxon>Streptophyta</taxon>
        <taxon>Embryophyta</taxon>
        <taxon>Tracheophyta</taxon>
        <taxon>Spermatophyta</taxon>
        <taxon>Magnoliopsida</taxon>
        <taxon>eudicotyledons</taxon>
        <taxon>Gunneridae</taxon>
        <taxon>Pentapetalae</taxon>
        <taxon>asterids</taxon>
        <taxon>campanulids</taxon>
        <taxon>Asterales</taxon>
        <taxon>Asteraceae</taxon>
        <taxon>Asteroideae</taxon>
        <taxon>Anthemideae</taxon>
        <taxon>Artemisiinae</taxon>
        <taxon>Artemisia</taxon>
    </lineage>
</organism>
<keyword evidence="2" id="KW-1185">Reference proteome</keyword>
<evidence type="ECO:0000313" key="1">
    <source>
        <dbReference type="EMBL" id="PWA85652.1"/>
    </source>
</evidence>
<sequence>MGHIFQSKSGGAVSQLIVQTLKKPIENTRVSNNHKQVLKGMITAISDPRKDDRPAAC</sequence>
<dbReference type="EMBL" id="PKPP01001101">
    <property type="protein sequence ID" value="PWA85652.1"/>
    <property type="molecule type" value="Genomic_DNA"/>
</dbReference>
<evidence type="ECO:0000313" key="2">
    <source>
        <dbReference type="Proteomes" id="UP000245207"/>
    </source>
</evidence>
<dbReference type="STRING" id="35608.A0A2U1PIW1"/>
<dbReference type="Proteomes" id="UP000245207">
    <property type="component" value="Unassembled WGS sequence"/>
</dbReference>
<dbReference type="OrthoDB" id="1929370at2759"/>
<reference evidence="1 2" key="1">
    <citation type="journal article" date="2018" name="Mol. Plant">
        <title>The genome of Artemisia annua provides insight into the evolution of Asteraceae family and artemisinin biosynthesis.</title>
        <authorList>
            <person name="Shen Q."/>
            <person name="Zhang L."/>
            <person name="Liao Z."/>
            <person name="Wang S."/>
            <person name="Yan T."/>
            <person name="Shi P."/>
            <person name="Liu M."/>
            <person name="Fu X."/>
            <person name="Pan Q."/>
            <person name="Wang Y."/>
            <person name="Lv Z."/>
            <person name="Lu X."/>
            <person name="Zhang F."/>
            <person name="Jiang W."/>
            <person name="Ma Y."/>
            <person name="Chen M."/>
            <person name="Hao X."/>
            <person name="Li L."/>
            <person name="Tang Y."/>
            <person name="Lv G."/>
            <person name="Zhou Y."/>
            <person name="Sun X."/>
            <person name="Brodelius P.E."/>
            <person name="Rose J.K.C."/>
            <person name="Tang K."/>
        </authorList>
    </citation>
    <scope>NUCLEOTIDE SEQUENCE [LARGE SCALE GENOMIC DNA]</scope>
    <source>
        <strain evidence="2">cv. Huhao1</strain>
        <tissue evidence="1">Leaf</tissue>
    </source>
</reference>
<protein>
    <submittedName>
        <fullName evidence="1">Gamma-glutamyltranspeptidase 1</fullName>
    </submittedName>
</protein>
<comment type="caution">
    <text evidence="1">The sequence shown here is derived from an EMBL/GenBank/DDBJ whole genome shotgun (WGS) entry which is preliminary data.</text>
</comment>
<name>A0A2U1PIW1_ARTAN</name>
<dbReference type="AlphaFoldDB" id="A0A2U1PIW1"/>
<accession>A0A2U1PIW1</accession>
<proteinExistence type="predicted"/>